<protein>
    <submittedName>
        <fullName evidence="1">Uncharacterized protein</fullName>
    </submittedName>
</protein>
<sequence>MKNYEVAGNEERLYGQALSLLEEEDFDTRLAGIRLLGMDIAKISDPQTLKAVKEILEGETGEQSRYRLVEDMVSGISMYSDQFDEILNYIEKLKEGISEVLHN</sequence>
<dbReference type="EMBL" id="BART01035809">
    <property type="protein sequence ID" value="GAH05724.1"/>
    <property type="molecule type" value="Genomic_DNA"/>
</dbReference>
<evidence type="ECO:0000313" key="1">
    <source>
        <dbReference type="EMBL" id="GAH05724.1"/>
    </source>
</evidence>
<gene>
    <name evidence="1" type="ORF">S01H4_60648</name>
</gene>
<reference evidence="1" key="1">
    <citation type="journal article" date="2014" name="Front. Microbiol.">
        <title>High frequency of phylogenetically diverse reductive dehalogenase-homologous genes in deep subseafloor sedimentary metagenomes.</title>
        <authorList>
            <person name="Kawai M."/>
            <person name="Futagami T."/>
            <person name="Toyoda A."/>
            <person name="Takaki Y."/>
            <person name="Nishi S."/>
            <person name="Hori S."/>
            <person name="Arai W."/>
            <person name="Tsubouchi T."/>
            <person name="Morono Y."/>
            <person name="Uchiyama I."/>
            <person name="Ito T."/>
            <person name="Fujiyama A."/>
            <person name="Inagaki F."/>
            <person name="Takami H."/>
        </authorList>
    </citation>
    <scope>NUCLEOTIDE SEQUENCE</scope>
    <source>
        <strain evidence="1">Expedition CK06-06</strain>
    </source>
</reference>
<name>X1DL29_9ZZZZ</name>
<organism evidence="1">
    <name type="scientific">marine sediment metagenome</name>
    <dbReference type="NCBI Taxonomy" id="412755"/>
    <lineage>
        <taxon>unclassified sequences</taxon>
        <taxon>metagenomes</taxon>
        <taxon>ecological metagenomes</taxon>
    </lineage>
</organism>
<comment type="caution">
    <text evidence="1">The sequence shown here is derived from an EMBL/GenBank/DDBJ whole genome shotgun (WGS) entry which is preliminary data.</text>
</comment>
<dbReference type="AlphaFoldDB" id="X1DL29"/>
<proteinExistence type="predicted"/>
<accession>X1DL29</accession>